<evidence type="ECO:0000256" key="6">
    <source>
        <dbReference type="ARBA" id="ARBA00022989"/>
    </source>
</evidence>
<keyword evidence="6 8" id="KW-1133">Transmembrane helix</keyword>
<evidence type="ECO:0000256" key="4">
    <source>
        <dbReference type="ARBA" id="ARBA00022679"/>
    </source>
</evidence>
<dbReference type="GO" id="GO:0005886">
    <property type="term" value="C:plasma membrane"/>
    <property type="evidence" value="ECO:0007669"/>
    <property type="project" value="UniProtKB-SubCell"/>
</dbReference>
<evidence type="ECO:0000256" key="7">
    <source>
        <dbReference type="ARBA" id="ARBA00023136"/>
    </source>
</evidence>
<feature type="transmembrane region" description="Helical" evidence="8">
    <location>
        <begin position="66"/>
        <end position="88"/>
    </location>
</feature>
<keyword evidence="5 8" id="KW-0812">Transmembrane</keyword>
<name>A0A0F9ZVL7_9BACT</name>
<evidence type="ECO:0000256" key="1">
    <source>
        <dbReference type="ARBA" id="ARBA00004651"/>
    </source>
</evidence>
<dbReference type="GO" id="GO:0016763">
    <property type="term" value="F:pentosyltransferase activity"/>
    <property type="evidence" value="ECO:0007669"/>
    <property type="project" value="TreeGrafter"/>
</dbReference>
<comment type="subcellular location">
    <subcellularLocation>
        <location evidence="1">Cell membrane</location>
        <topology evidence="1">Multi-pass membrane protein</topology>
    </subcellularLocation>
</comment>
<evidence type="ECO:0000256" key="8">
    <source>
        <dbReference type="SAM" id="Phobius"/>
    </source>
</evidence>
<dbReference type="GO" id="GO:0009103">
    <property type="term" value="P:lipopolysaccharide biosynthetic process"/>
    <property type="evidence" value="ECO:0007669"/>
    <property type="project" value="UniProtKB-ARBA"/>
</dbReference>
<dbReference type="Proteomes" id="UP000033995">
    <property type="component" value="Unassembled WGS sequence"/>
</dbReference>
<feature type="transmembrane region" description="Helical" evidence="8">
    <location>
        <begin position="154"/>
        <end position="171"/>
    </location>
</feature>
<dbReference type="InterPro" id="IPR038731">
    <property type="entry name" value="RgtA/B/C-like"/>
</dbReference>
<comment type="caution">
    <text evidence="10">The sequence shown here is derived from an EMBL/GenBank/DDBJ whole genome shotgun (WGS) entry which is preliminary data.</text>
</comment>
<dbReference type="Pfam" id="PF13231">
    <property type="entry name" value="PMT_2"/>
    <property type="match status" value="1"/>
</dbReference>
<organism evidence="10 11">
    <name type="scientific">Candidatus Woesebacteria bacterium GW2011_GWA2_33_28</name>
    <dbReference type="NCBI Taxonomy" id="1618561"/>
    <lineage>
        <taxon>Bacteria</taxon>
        <taxon>Candidatus Woeseibacteriota</taxon>
    </lineage>
</organism>
<feature type="transmembrane region" description="Helical" evidence="8">
    <location>
        <begin position="100"/>
        <end position="122"/>
    </location>
</feature>
<evidence type="ECO:0000313" key="10">
    <source>
        <dbReference type="EMBL" id="KKP48274.1"/>
    </source>
</evidence>
<dbReference type="AlphaFoldDB" id="A0A0F9ZVL7"/>
<keyword evidence="2" id="KW-1003">Cell membrane</keyword>
<evidence type="ECO:0000256" key="2">
    <source>
        <dbReference type="ARBA" id="ARBA00022475"/>
    </source>
</evidence>
<reference evidence="10 11" key="1">
    <citation type="journal article" date="2015" name="Nature">
        <title>rRNA introns, odd ribosomes, and small enigmatic genomes across a large radiation of phyla.</title>
        <authorList>
            <person name="Brown C.T."/>
            <person name="Hug L.A."/>
            <person name="Thomas B.C."/>
            <person name="Sharon I."/>
            <person name="Castelle C.J."/>
            <person name="Singh A."/>
            <person name="Wilkins M.J."/>
            <person name="Williams K.H."/>
            <person name="Banfield J.F."/>
        </authorList>
    </citation>
    <scope>NUCLEOTIDE SEQUENCE [LARGE SCALE GENOMIC DNA]</scope>
</reference>
<evidence type="ECO:0000313" key="11">
    <source>
        <dbReference type="Proteomes" id="UP000033995"/>
    </source>
</evidence>
<protein>
    <recommendedName>
        <fullName evidence="9">Glycosyltransferase RgtA/B/C/D-like domain-containing protein</fullName>
    </recommendedName>
</protein>
<evidence type="ECO:0000256" key="5">
    <source>
        <dbReference type="ARBA" id="ARBA00022692"/>
    </source>
</evidence>
<keyword evidence="7 8" id="KW-0472">Membrane</keyword>
<accession>A0A0F9ZVL7</accession>
<dbReference type="PANTHER" id="PTHR33908">
    <property type="entry name" value="MANNOSYLTRANSFERASE YKCB-RELATED"/>
    <property type="match status" value="1"/>
</dbReference>
<evidence type="ECO:0000259" key="9">
    <source>
        <dbReference type="Pfam" id="PF13231"/>
    </source>
</evidence>
<feature type="transmembrane region" description="Helical" evidence="8">
    <location>
        <begin position="177"/>
        <end position="210"/>
    </location>
</feature>
<proteinExistence type="predicted"/>
<gene>
    <name evidence="10" type="ORF">UR38_C0001G0070</name>
</gene>
<dbReference type="PANTHER" id="PTHR33908:SF11">
    <property type="entry name" value="MEMBRANE PROTEIN"/>
    <property type="match status" value="1"/>
</dbReference>
<sequence length="276" mass="32506">MLIKKYKQSLLLRSRNFFTPWNLLILIILLLAFILRIYKIGETLDFHYDQGRDALVIWELWHRDKLFLIGPVTGLEGVFLGPLYYYLIAPFYLISGGNPVIPSIFLSFLTVLSLLILYLTGVELGGKVTGFIALIIGSFSNYIIFSNRWLSNPTPIYLTSILIFYVMILILKRHKFYYWYFIYLLVGISLHFELASAIFYLPILLFFTIWQKPKLKIFILSAFFLFLTLIPQILFNFKHENILFNNIIKNLDQNNFVEINYLARLENIWKIIVGIF</sequence>
<dbReference type="EMBL" id="LBOZ01000001">
    <property type="protein sequence ID" value="KKP48274.1"/>
    <property type="molecule type" value="Genomic_DNA"/>
</dbReference>
<feature type="domain" description="Glycosyltransferase RgtA/B/C/D-like" evidence="9">
    <location>
        <begin position="82"/>
        <end position="230"/>
    </location>
</feature>
<keyword evidence="3" id="KW-0328">Glycosyltransferase</keyword>
<feature type="transmembrane region" description="Helical" evidence="8">
    <location>
        <begin position="217"/>
        <end position="235"/>
    </location>
</feature>
<evidence type="ECO:0000256" key="3">
    <source>
        <dbReference type="ARBA" id="ARBA00022676"/>
    </source>
</evidence>
<dbReference type="InterPro" id="IPR050297">
    <property type="entry name" value="LipidA_mod_glycosyltrf_83"/>
</dbReference>
<feature type="transmembrane region" description="Helical" evidence="8">
    <location>
        <begin position="21"/>
        <end position="38"/>
    </location>
</feature>
<keyword evidence="4" id="KW-0808">Transferase</keyword>